<dbReference type="Proteomes" id="UP000018949">
    <property type="component" value="Unassembled WGS sequence"/>
</dbReference>
<gene>
    <name evidence="1" type="ORF">JCM21738_4282</name>
</gene>
<comment type="caution">
    <text evidence="1">The sequence shown here is derived from an EMBL/GenBank/DDBJ whole genome shotgun (WGS) entry which is preliminary data.</text>
</comment>
<evidence type="ECO:0000313" key="2">
    <source>
        <dbReference type="Proteomes" id="UP000018949"/>
    </source>
</evidence>
<proteinExistence type="predicted"/>
<protein>
    <submittedName>
        <fullName evidence="1">Uncharacterized protein</fullName>
    </submittedName>
</protein>
<dbReference type="EMBL" id="BAUW01000072">
    <property type="protein sequence ID" value="GAE47315.1"/>
    <property type="molecule type" value="Genomic_DNA"/>
</dbReference>
<name>W4RSA7_9BACI</name>
<sequence length="64" mass="7229">MQPQRVLLLLYHFHYELLPVMIAIPNERSKGYFPGTSPCFFLRKAQAPWSAPKSVGGPDSEVVL</sequence>
<dbReference type="AlphaFoldDB" id="W4RSA7"/>
<organism evidence="1 2">
    <name type="scientific">Mesobacillus boroniphilus JCM 21738</name>
    <dbReference type="NCBI Taxonomy" id="1294265"/>
    <lineage>
        <taxon>Bacteria</taxon>
        <taxon>Bacillati</taxon>
        <taxon>Bacillota</taxon>
        <taxon>Bacilli</taxon>
        <taxon>Bacillales</taxon>
        <taxon>Bacillaceae</taxon>
        <taxon>Mesobacillus</taxon>
    </lineage>
</organism>
<accession>W4RSA7</accession>
<evidence type="ECO:0000313" key="1">
    <source>
        <dbReference type="EMBL" id="GAE47315.1"/>
    </source>
</evidence>
<keyword evidence="2" id="KW-1185">Reference proteome</keyword>
<reference evidence="1 2" key="1">
    <citation type="submission" date="2013-12" db="EMBL/GenBank/DDBJ databases">
        <title>NBRP : Genome information of microbial organism related human and environment.</title>
        <authorList>
            <person name="Hattori M."/>
            <person name="Oshima K."/>
            <person name="Inaba H."/>
            <person name="Suda W."/>
            <person name="Sakamoto M."/>
            <person name="Iino T."/>
            <person name="Kitahara M."/>
            <person name="Oshida Y."/>
            <person name="Iida T."/>
            <person name="Kudo T."/>
            <person name="Itoh T."/>
            <person name="Ahmed I."/>
            <person name="Ohkuma M."/>
        </authorList>
    </citation>
    <scope>NUCLEOTIDE SEQUENCE [LARGE SCALE GENOMIC DNA]</scope>
    <source>
        <strain evidence="1 2">JCM 21738</strain>
    </source>
</reference>